<gene>
    <name evidence="4" type="ORF">INF35_07935</name>
</gene>
<dbReference type="Proteomes" id="UP000768567">
    <property type="component" value="Unassembled WGS sequence"/>
</dbReference>
<evidence type="ECO:0000313" key="5">
    <source>
        <dbReference type="Proteomes" id="UP000768567"/>
    </source>
</evidence>
<sequence>MLTAIQKNRSLTFYQQPSLSYQSKISTAHTGGMAAAALSGTSFQTAATTTGFNHQLNEFLSALNTERERLAEKVAQGLARDPSYTGARNDGVSLAWDYEAADIKMGGSGSENWSPAEQQEILENRPDIVNKVKVVEGKTVNPRAGIRGAEGHHQKNVANHPEQQADPDNIKFYRTKQQHKEEGHGGNWKNESDKPVTDKNRMLEKTNSKRVFRNELRGIGIAVAIGAGLGMTIGFATTLAQSGVTPDSVRLAFAEGAKGGLESGALAGVSYSIGRTLGDIASKTVAGAFENIGVTITENISKMINMGVVGTLTIAVFSTYQFVMLKRHGIATKEALIQVGKQALFSLSLLAVSIAVQGLCGGASGIIVSVSMGIIMITYSVVDSVHQRHFAEKVRIYTIEKCYPSFVV</sequence>
<name>A0ABR9R3I9_9FIRM</name>
<feature type="transmembrane region" description="Helical" evidence="2">
    <location>
        <begin position="335"/>
        <end position="356"/>
    </location>
</feature>
<accession>A0ABR9R3I9</accession>
<dbReference type="RefSeq" id="WP_193501259.1">
    <property type="nucleotide sequence ID" value="NZ_JADCKC010000002.1"/>
</dbReference>
<evidence type="ECO:0000259" key="3">
    <source>
        <dbReference type="Pfam" id="PF15636"/>
    </source>
</evidence>
<keyword evidence="2" id="KW-0812">Transmembrane</keyword>
<evidence type="ECO:0000256" key="1">
    <source>
        <dbReference type="SAM" id="MobiDB-lite"/>
    </source>
</evidence>
<comment type="caution">
    <text evidence="4">The sequence shown here is derived from an EMBL/GenBank/DDBJ whole genome shotgun (WGS) entry which is preliminary data.</text>
</comment>
<keyword evidence="5" id="KW-1185">Reference proteome</keyword>
<feature type="region of interest" description="Disordered" evidence="1">
    <location>
        <begin position="144"/>
        <end position="165"/>
    </location>
</feature>
<evidence type="ECO:0000313" key="4">
    <source>
        <dbReference type="EMBL" id="MBE5037712.1"/>
    </source>
</evidence>
<dbReference type="Pfam" id="PF15636">
    <property type="entry name" value="Tox-GHH"/>
    <property type="match status" value="1"/>
</dbReference>
<feature type="transmembrane region" description="Helical" evidence="2">
    <location>
        <begin position="303"/>
        <end position="323"/>
    </location>
</feature>
<proteinExistence type="predicted"/>
<dbReference type="EMBL" id="JADCKC010000002">
    <property type="protein sequence ID" value="MBE5037712.1"/>
    <property type="molecule type" value="Genomic_DNA"/>
</dbReference>
<protein>
    <recommendedName>
        <fullName evidence="3">Tox-GHH domain-containing protein</fullName>
    </recommendedName>
</protein>
<feature type="transmembrane region" description="Helical" evidence="2">
    <location>
        <begin position="219"/>
        <end position="240"/>
    </location>
</feature>
<dbReference type="InterPro" id="IPR028916">
    <property type="entry name" value="Tox-GHH_dom"/>
</dbReference>
<keyword evidence="2" id="KW-0472">Membrane</keyword>
<evidence type="ECO:0000256" key="2">
    <source>
        <dbReference type="SAM" id="Phobius"/>
    </source>
</evidence>
<feature type="domain" description="Tox-GHH" evidence="3">
    <location>
        <begin position="87"/>
        <end position="173"/>
    </location>
</feature>
<keyword evidence="2" id="KW-1133">Transmembrane helix</keyword>
<organism evidence="4 5">
    <name type="scientific">Gemmiger gallinarum</name>
    <dbReference type="NCBI Taxonomy" id="2779354"/>
    <lineage>
        <taxon>Bacteria</taxon>
        <taxon>Bacillati</taxon>
        <taxon>Bacillota</taxon>
        <taxon>Clostridia</taxon>
        <taxon>Eubacteriales</taxon>
        <taxon>Gemmiger</taxon>
    </lineage>
</organism>
<reference evidence="4 5" key="1">
    <citation type="submission" date="2020-10" db="EMBL/GenBank/DDBJ databases">
        <title>ChiBAC.</title>
        <authorList>
            <person name="Zenner C."/>
            <person name="Hitch T.C.A."/>
            <person name="Clavel T."/>
        </authorList>
    </citation>
    <scope>NUCLEOTIDE SEQUENCE [LARGE SCALE GENOMIC DNA]</scope>
    <source>
        <strain evidence="4 5">DSM 109015</strain>
    </source>
</reference>